<evidence type="ECO:0000313" key="1">
    <source>
        <dbReference type="EMBL" id="KAF2484708.1"/>
    </source>
</evidence>
<evidence type="ECO:0000313" key="2">
    <source>
        <dbReference type="Proteomes" id="UP000799767"/>
    </source>
</evidence>
<protein>
    <submittedName>
        <fullName evidence="1">Uncharacterized protein</fullName>
    </submittedName>
</protein>
<dbReference type="GeneID" id="54478033"/>
<dbReference type="Proteomes" id="UP000799767">
    <property type="component" value="Unassembled WGS sequence"/>
</dbReference>
<dbReference type="EMBL" id="MU001634">
    <property type="protein sequence ID" value="KAF2484708.1"/>
    <property type="molecule type" value="Genomic_DNA"/>
</dbReference>
<dbReference type="AlphaFoldDB" id="A0A6A6PX07"/>
<sequence length="495" mass="56760">MPQPAPFRQISFYGSKDTGRPTAPADVPIAQRKALYEKFQAGVIEWNDGNALTRNMNEWFVPLFVDTDPRQLDRLKAIYSAINKALIHLVDNWWTDEEADFPKRMPIEKHQEQLLRWIGSREESHMPSYAERRDVQRPDFLIEQIEGPSEPVERLKICEINGRWPYNGFHLAFMVEYAAAKLFPERLGMTWDLDEKTTQRKLVGLFDASKPLHIIKDGENNADIYIFARKYHEITGQPVTIIAPVDVVLAPDASSETGKALFYRKVVSKEESEWVDVQLERIYQCSIEPHQPEQSYYDLETHQHLARICVNDMRTAFLTNDKRLLGVLWEEVDSLAQKHVLTTEEAATLRDALIPTYNPGSASLQEIVRQSRTNPLAKDRYIIKAIRGAGGRDIYYGAALSQEEWLAYVEPLAAADPVVAQQNYIVQDALHQMEYDIVRTRVCEEVERFCLVGTFHTISGRYAGMGPWRVAYQKEFIPLISGDNIMMVSAVPEAE</sequence>
<proteinExistence type="predicted"/>
<dbReference type="RefSeq" id="XP_033591277.1">
    <property type="nucleotide sequence ID" value="XM_033737031.1"/>
</dbReference>
<name>A0A6A6PX07_9PEZI</name>
<keyword evidence="2" id="KW-1185">Reference proteome</keyword>
<reference evidence="1" key="1">
    <citation type="journal article" date="2020" name="Stud. Mycol.">
        <title>101 Dothideomycetes genomes: a test case for predicting lifestyles and emergence of pathogens.</title>
        <authorList>
            <person name="Haridas S."/>
            <person name="Albert R."/>
            <person name="Binder M."/>
            <person name="Bloem J."/>
            <person name="Labutti K."/>
            <person name="Salamov A."/>
            <person name="Andreopoulos B."/>
            <person name="Baker S."/>
            <person name="Barry K."/>
            <person name="Bills G."/>
            <person name="Bluhm B."/>
            <person name="Cannon C."/>
            <person name="Castanera R."/>
            <person name="Culley D."/>
            <person name="Daum C."/>
            <person name="Ezra D."/>
            <person name="Gonzalez J."/>
            <person name="Henrissat B."/>
            <person name="Kuo A."/>
            <person name="Liang C."/>
            <person name="Lipzen A."/>
            <person name="Lutzoni F."/>
            <person name="Magnuson J."/>
            <person name="Mondo S."/>
            <person name="Nolan M."/>
            <person name="Ohm R."/>
            <person name="Pangilinan J."/>
            <person name="Park H.-J."/>
            <person name="Ramirez L."/>
            <person name="Alfaro M."/>
            <person name="Sun H."/>
            <person name="Tritt A."/>
            <person name="Yoshinaga Y."/>
            <person name="Zwiers L.-H."/>
            <person name="Turgeon B."/>
            <person name="Goodwin S."/>
            <person name="Spatafora J."/>
            <person name="Crous P."/>
            <person name="Grigoriev I."/>
        </authorList>
    </citation>
    <scope>NUCLEOTIDE SEQUENCE</scope>
    <source>
        <strain evidence="1">CBS 113389</strain>
    </source>
</reference>
<gene>
    <name evidence="1" type="ORF">BDY17DRAFT_323542</name>
</gene>
<dbReference type="OrthoDB" id="2117718at2759"/>
<organism evidence="1 2">
    <name type="scientific">Neohortaea acidophila</name>
    <dbReference type="NCBI Taxonomy" id="245834"/>
    <lineage>
        <taxon>Eukaryota</taxon>
        <taxon>Fungi</taxon>
        <taxon>Dikarya</taxon>
        <taxon>Ascomycota</taxon>
        <taxon>Pezizomycotina</taxon>
        <taxon>Dothideomycetes</taxon>
        <taxon>Dothideomycetidae</taxon>
        <taxon>Mycosphaerellales</taxon>
        <taxon>Teratosphaeriaceae</taxon>
        <taxon>Neohortaea</taxon>
    </lineage>
</organism>
<dbReference type="SUPFAM" id="SSF56059">
    <property type="entry name" value="Glutathione synthetase ATP-binding domain-like"/>
    <property type="match status" value="1"/>
</dbReference>
<accession>A0A6A6PX07</accession>